<proteinExistence type="inferred from homology"/>
<dbReference type="PANTHER" id="PTHR18964:SF149">
    <property type="entry name" value="BIFUNCTIONAL UDP-N-ACETYLGLUCOSAMINE 2-EPIMERASE_N-ACETYLMANNOSAMINE KINASE"/>
    <property type="match status" value="1"/>
</dbReference>
<dbReference type="Proteomes" id="UP000189956">
    <property type="component" value="Unassembled WGS sequence"/>
</dbReference>
<evidence type="ECO:0000256" key="1">
    <source>
        <dbReference type="ARBA" id="ARBA00006479"/>
    </source>
</evidence>
<dbReference type="InterPro" id="IPR000600">
    <property type="entry name" value="ROK"/>
</dbReference>
<dbReference type="SUPFAM" id="SSF46785">
    <property type="entry name" value="Winged helix' DNA-binding domain"/>
    <property type="match status" value="1"/>
</dbReference>
<evidence type="ECO:0000313" key="3">
    <source>
        <dbReference type="Proteomes" id="UP000189956"/>
    </source>
</evidence>
<dbReference type="AlphaFoldDB" id="A0A1T4NC56"/>
<dbReference type="Pfam" id="PF00480">
    <property type="entry name" value="ROK"/>
    <property type="match status" value="1"/>
</dbReference>
<protein>
    <submittedName>
        <fullName evidence="2">Sugar kinase of the NBD/HSP70 family, may contain an N-terminal HTH domain</fullName>
    </submittedName>
</protein>
<keyword evidence="2" id="KW-0418">Kinase</keyword>
<organism evidence="2 3">
    <name type="scientific">Porphyromonas cangingivalis</name>
    <dbReference type="NCBI Taxonomy" id="36874"/>
    <lineage>
        <taxon>Bacteria</taxon>
        <taxon>Pseudomonadati</taxon>
        <taxon>Bacteroidota</taxon>
        <taxon>Bacteroidia</taxon>
        <taxon>Bacteroidales</taxon>
        <taxon>Porphyromonadaceae</taxon>
        <taxon>Porphyromonas</taxon>
    </lineage>
</organism>
<dbReference type="InterPro" id="IPR043129">
    <property type="entry name" value="ATPase_NBD"/>
</dbReference>
<dbReference type="PROSITE" id="PS01125">
    <property type="entry name" value="ROK"/>
    <property type="match status" value="1"/>
</dbReference>
<comment type="similarity">
    <text evidence="1">Belongs to the ROK (NagC/XylR) family.</text>
</comment>
<dbReference type="Gene3D" id="3.30.420.40">
    <property type="match status" value="2"/>
</dbReference>
<dbReference type="GO" id="GO:0016301">
    <property type="term" value="F:kinase activity"/>
    <property type="evidence" value="ECO:0007669"/>
    <property type="project" value="UniProtKB-KW"/>
</dbReference>
<dbReference type="SUPFAM" id="SSF53067">
    <property type="entry name" value="Actin-like ATPase domain"/>
    <property type="match status" value="1"/>
</dbReference>
<keyword evidence="2" id="KW-0808">Transferase</keyword>
<dbReference type="EMBL" id="FUWL01000020">
    <property type="protein sequence ID" value="SJZ76814.1"/>
    <property type="molecule type" value="Genomic_DNA"/>
</dbReference>
<gene>
    <name evidence="2" type="ORF">SAMN02745205_01853</name>
</gene>
<evidence type="ECO:0000313" key="2">
    <source>
        <dbReference type="EMBL" id="SJZ76814.1"/>
    </source>
</evidence>
<dbReference type="InterPro" id="IPR036390">
    <property type="entry name" value="WH_DNA-bd_sf"/>
</dbReference>
<dbReference type="InterPro" id="IPR049874">
    <property type="entry name" value="ROK_cs"/>
</dbReference>
<reference evidence="2 3" key="1">
    <citation type="submission" date="2017-02" db="EMBL/GenBank/DDBJ databases">
        <authorList>
            <person name="Peterson S.W."/>
        </authorList>
    </citation>
    <scope>NUCLEOTIDE SEQUENCE [LARGE SCALE GENOMIC DNA]</scope>
    <source>
        <strain evidence="2 3">ATCC 700135</strain>
    </source>
</reference>
<accession>A0A1T4NC56</accession>
<dbReference type="PANTHER" id="PTHR18964">
    <property type="entry name" value="ROK (REPRESSOR, ORF, KINASE) FAMILY"/>
    <property type="match status" value="1"/>
</dbReference>
<name>A0A1T4NC56_PORCN</name>
<sequence>MLKKRSTMMNKNFKNRFDTNNKNLQYKKQIVDYYIHNGPDTLTVLSKVLDISVPTASKFVSELCDTKILTNYGKLETAGGRHPYLYGLDPTECFFVGVDFTPGKMHCAVMNLRGERVYEQMNIPFDFANTQACLDQIGKEVSRFVDNCPQGRQGIVSIGINIFGRLNPATGYSYTYFNFSEIPLGKTLSQEIGIPTYIDNDSRACAYGEYMTHFLHHGKNMLFVNVAWGLGLGIILDGHPYNGKSGFSGEFGHIHIYDNEVLCHCGKKGCIQTEASGLALHRKFIEKINKGGNSTLLEKYDLSKGPLEEQITLDDLIEATQQEDILCIEILEDVGEQLGKQIAGLINLFNPDIVVVGGALSKTGDHLMHPLRSSIRKYSLNMVNQDTALKISYLQSYAGVMGACMLARKKAIEDLTA</sequence>